<dbReference type="Gene3D" id="3.40.30.10">
    <property type="entry name" value="Glutaredoxin"/>
    <property type="match status" value="1"/>
</dbReference>
<gene>
    <name evidence="5" type="ORF">ABSH63_09190</name>
</gene>
<dbReference type="PRINTS" id="PR01011">
    <property type="entry name" value="GLUTPROXDASE"/>
</dbReference>
<reference evidence="5 6" key="1">
    <citation type="submission" date="2024-06" db="EMBL/GenBank/DDBJ databases">
        <authorList>
            <person name="Li Z."/>
            <person name="Jiang Y."/>
        </authorList>
    </citation>
    <scope>NUCLEOTIDE SEQUENCE [LARGE SCALE GENOMIC DNA]</scope>
    <source>
        <strain evidence="5 6">HSW-8</strain>
    </source>
</reference>
<dbReference type="EMBL" id="JBEPIJ010000009">
    <property type="protein sequence ID" value="MES0874176.1"/>
    <property type="molecule type" value="Genomic_DNA"/>
</dbReference>
<dbReference type="Proteomes" id="UP001465331">
    <property type="component" value="Unassembled WGS sequence"/>
</dbReference>
<comment type="caution">
    <text evidence="5">The sequence shown here is derived from an EMBL/GenBank/DDBJ whole genome shotgun (WGS) entry which is preliminary data.</text>
</comment>
<dbReference type="InterPro" id="IPR029759">
    <property type="entry name" value="GPX_AS"/>
</dbReference>
<proteinExistence type="inferred from homology"/>
<evidence type="ECO:0000256" key="2">
    <source>
        <dbReference type="ARBA" id="ARBA00022559"/>
    </source>
</evidence>
<name>A0ABV2AA92_9GAMM</name>
<dbReference type="PIRSF" id="PIRSF000303">
    <property type="entry name" value="Glutathion_perox"/>
    <property type="match status" value="1"/>
</dbReference>
<evidence type="ECO:0000256" key="1">
    <source>
        <dbReference type="ARBA" id="ARBA00006926"/>
    </source>
</evidence>
<evidence type="ECO:0000313" key="6">
    <source>
        <dbReference type="Proteomes" id="UP001465331"/>
    </source>
</evidence>
<dbReference type="PANTHER" id="PTHR11592">
    <property type="entry name" value="GLUTATHIONE PEROXIDASE"/>
    <property type="match status" value="1"/>
</dbReference>
<dbReference type="InterPro" id="IPR036249">
    <property type="entry name" value="Thioredoxin-like_sf"/>
</dbReference>
<dbReference type="Pfam" id="PF00255">
    <property type="entry name" value="GSHPx"/>
    <property type="match status" value="1"/>
</dbReference>
<keyword evidence="2 4" id="KW-0575">Peroxidase</keyword>
<keyword evidence="6" id="KW-1185">Reference proteome</keyword>
<dbReference type="GO" id="GO:0004601">
    <property type="term" value="F:peroxidase activity"/>
    <property type="evidence" value="ECO:0007669"/>
    <property type="project" value="UniProtKB-KW"/>
</dbReference>
<keyword evidence="3 4" id="KW-0560">Oxidoreductase</keyword>
<accession>A0ABV2AA92</accession>
<organism evidence="5 6">
    <name type="scientific">Sinimarinibacterium thermocellulolyticum</name>
    <dbReference type="NCBI Taxonomy" id="3170016"/>
    <lineage>
        <taxon>Bacteria</taxon>
        <taxon>Pseudomonadati</taxon>
        <taxon>Pseudomonadota</taxon>
        <taxon>Gammaproteobacteria</taxon>
        <taxon>Nevskiales</taxon>
        <taxon>Nevskiaceae</taxon>
        <taxon>Sinimarinibacterium</taxon>
    </lineage>
</organism>
<dbReference type="RefSeq" id="WP_352889201.1">
    <property type="nucleotide sequence ID" value="NZ_JBEPIJ010000009.1"/>
</dbReference>
<sequence>MSELHDIALKRIDGRPASLADFKGKVLLVVNVASKCGLTPQYEGLEKLYREKRDAGLEVLGFPANDFMGQEPGSEAEIASFCKTQYDVSFPMFSKIKVTGADKHPLYAILTRAQPQTRNAEGMRKNLEGYGITPNPAPEVLWNFEKFVIGRNGSVVARFSPDTKPDDPALRAVLDEELAKS</sequence>
<dbReference type="PANTHER" id="PTHR11592:SF40">
    <property type="entry name" value="THIOREDOXIN_GLUTATHIONE PEROXIDASE BTUE"/>
    <property type="match status" value="1"/>
</dbReference>
<protein>
    <recommendedName>
        <fullName evidence="4">Glutathione peroxidase</fullName>
    </recommendedName>
</protein>
<dbReference type="InterPro" id="IPR000889">
    <property type="entry name" value="Glutathione_peroxidase"/>
</dbReference>
<dbReference type="PROSITE" id="PS51355">
    <property type="entry name" value="GLUTATHIONE_PEROXID_3"/>
    <property type="match status" value="1"/>
</dbReference>
<evidence type="ECO:0000256" key="4">
    <source>
        <dbReference type="RuleBase" id="RU000499"/>
    </source>
</evidence>
<evidence type="ECO:0000313" key="5">
    <source>
        <dbReference type="EMBL" id="MES0874176.1"/>
    </source>
</evidence>
<dbReference type="SUPFAM" id="SSF52833">
    <property type="entry name" value="Thioredoxin-like"/>
    <property type="match status" value="1"/>
</dbReference>
<comment type="similarity">
    <text evidence="1 4">Belongs to the glutathione peroxidase family.</text>
</comment>
<evidence type="ECO:0000256" key="3">
    <source>
        <dbReference type="ARBA" id="ARBA00023002"/>
    </source>
</evidence>
<dbReference type="CDD" id="cd00340">
    <property type="entry name" value="GSH_Peroxidase"/>
    <property type="match status" value="1"/>
</dbReference>
<dbReference type="PROSITE" id="PS00460">
    <property type="entry name" value="GLUTATHIONE_PEROXID_1"/>
    <property type="match status" value="1"/>
</dbReference>